<evidence type="ECO:0000256" key="1">
    <source>
        <dbReference type="SAM" id="SignalP"/>
    </source>
</evidence>
<evidence type="ECO:0008006" key="4">
    <source>
        <dbReference type="Google" id="ProtNLM"/>
    </source>
</evidence>
<dbReference type="InterPro" id="IPR036770">
    <property type="entry name" value="Ankyrin_rpt-contain_sf"/>
</dbReference>
<comment type="caution">
    <text evidence="2">The sequence shown here is derived from an EMBL/GenBank/DDBJ whole genome shotgun (WGS) entry which is preliminary data.</text>
</comment>
<dbReference type="SUPFAM" id="SSF48403">
    <property type="entry name" value="Ankyrin repeat"/>
    <property type="match status" value="1"/>
</dbReference>
<dbReference type="RefSeq" id="WP_184196477.1">
    <property type="nucleotide sequence ID" value="NZ_JACHGW010000002.1"/>
</dbReference>
<name>A0A7W9W5U7_ARMRO</name>
<keyword evidence="1" id="KW-0732">Signal</keyword>
<dbReference type="Gene3D" id="1.25.40.20">
    <property type="entry name" value="Ankyrin repeat-containing domain"/>
    <property type="match status" value="1"/>
</dbReference>
<reference evidence="2 3" key="1">
    <citation type="submission" date="2020-08" db="EMBL/GenBank/DDBJ databases">
        <title>Genomic Encyclopedia of Type Strains, Phase IV (KMG-IV): sequencing the most valuable type-strain genomes for metagenomic binning, comparative biology and taxonomic classification.</title>
        <authorList>
            <person name="Goeker M."/>
        </authorList>
    </citation>
    <scope>NUCLEOTIDE SEQUENCE [LARGE SCALE GENOMIC DNA]</scope>
    <source>
        <strain evidence="2 3">DSM 23562</strain>
    </source>
</reference>
<proteinExistence type="predicted"/>
<accession>A0A7W9W5U7</accession>
<evidence type="ECO:0000313" key="2">
    <source>
        <dbReference type="EMBL" id="MBB6050824.1"/>
    </source>
</evidence>
<evidence type="ECO:0000313" key="3">
    <source>
        <dbReference type="Proteomes" id="UP000520814"/>
    </source>
</evidence>
<keyword evidence="3" id="KW-1185">Reference proteome</keyword>
<feature type="chain" id="PRO_5031228351" description="Ankyrin repeat domain-containing protein" evidence="1">
    <location>
        <begin position="26"/>
        <end position="192"/>
    </location>
</feature>
<dbReference type="EMBL" id="JACHGW010000002">
    <property type="protein sequence ID" value="MBB6050824.1"/>
    <property type="molecule type" value="Genomic_DNA"/>
</dbReference>
<dbReference type="AlphaFoldDB" id="A0A7W9W5U7"/>
<protein>
    <recommendedName>
        <fullName evidence="4">Ankyrin repeat domain-containing protein</fullName>
    </recommendedName>
</protein>
<organism evidence="2 3">
    <name type="scientific">Armatimonas rosea</name>
    <dbReference type="NCBI Taxonomy" id="685828"/>
    <lineage>
        <taxon>Bacteria</taxon>
        <taxon>Bacillati</taxon>
        <taxon>Armatimonadota</taxon>
        <taxon>Armatimonadia</taxon>
        <taxon>Armatimonadales</taxon>
        <taxon>Armatimonadaceae</taxon>
        <taxon>Armatimonas</taxon>
    </lineage>
</organism>
<gene>
    <name evidence="2" type="ORF">HNQ39_002615</name>
</gene>
<sequence length="192" mass="21318">MSQPISRRKLATLASGLFVASHASAQTTPEGGPVEAPFTRDYDPPKFKPGWKKPQLNRQLAQDFIIYAHSDLDMVKKLLEKEPALLNATIDWGGGDWETGLGGASHMGRRDIVEFLLERGARPDLFCATMLGQLETVKAFLTLQPKMIDTKGPHGFTLHWHAQVGGKNSEAVLDYLQSIKKLELKPIPFLKK</sequence>
<dbReference type="Proteomes" id="UP000520814">
    <property type="component" value="Unassembled WGS sequence"/>
</dbReference>
<feature type="signal peptide" evidence="1">
    <location>
        <begin position="1"/>
        <end position="25"/>
    </location>
</feature>